<dbReference type="AlphaFoldDB" id="A0A4R0JZR6"/>
<dbReference type="Pfam" id="PF02738">
    <property type="entry name" value="MoCoBD_1"/>
    <property type="match status" value="1"/>
</dbReference>
<comment type="cofactor">
    <cofactor evidence="9">
        <name>[2Fe-2S] cluster</name>
        <dbReference type="ChEBI" id="CHEBI:190135"/>
    </cofactor>
</comment>
<evidence type="ECO:0000256" key="6">
    <source>
        <dbReference type="ARBA" id="ARBA00023002"/>
    </source>
</evidence>
<comment type="cofactor">
    <cofactor evidence="2">
        <name>FAD</name>
        <dbReference type="ChEBI" id="CHEBI:57692"/>
    </cofactor>
</comment>
<dbReference type="InterPro" id="IPR016208">
    <property type="entry name" value="Ald_Oxase/xanthine_DH-like"/>
</dbReference>
<name>A0A4R0JZR6_9ACTN</name>
<dbReference type="InterPro" id="IPR037165">
    <property type="entry name" value="AldOxase/xan_DH_Mopterin-bd_sf"/>
</dbReference>
<keyword evidence="13" id="KW-1185">Reference proteome</keyword>
<dbReference type="InterPro" id="IPR046867">
    <property type="entry name" value="AldOxase/xan_DH_MoCoBD2"/>
</dbReference>
<dbReference type="InterPro" id="IPR036856">
    <property type="entry name" value="Ald_Oxase/Xan_DH_a/b_sf"/>
</dbReference>
<evidence type="ECO:0000256" key="5">
    <source>
        <dbReference type="ARBA" id="ARBA00022723"/>
    </source>
</evidence>
<evidence type="ECO:0000313" key="13">
    <source>
        <dbReference type="Proteomes" id="UP000291144"/>
    </source>
</evidence>
<evidence type="ECO:0000256" key="3">
    <source>
        <dbReference type="ARBA" id="ARBA00006849"/>
    </source>
</evidence>
<dbReference type="RefSeq" id="WP_131365653.1">
    <property type="nucleotide sequence ID" value="NZ_SJKB01000022.1"/>
</dbReference>
<keyword evidence="5" id="KW-0479">Metal-binding</keyword>
<dbReference type="GO" id="GO:0004854">
    <property type="term" value="F:xanthine dehydrogenase activity"/>
    <property type="evidence" value="ECO:0007669"/>
    <property type="project" value="UniProtKB-EC"/>
</dbReference>
<dbReference type="GO" id="GO:0005506">
    <property type="term" value="F:iron ion binding"/>
    <property type="evidence" value="ECO:0007669"/>
    <property type="project" value="InterPro"/>
</dbReference>
<evidence type="ECO:0000256" key="2">
    <source>
        <dbReference type="ARBA" id="ARBA00001974"/>
    </source>
</evidence>
<dbReference type="PANTHER" id="PTHR45444:SF3">
    <property type="entry name" value="XANTHINE DEHYDROGENASE"/>
    <property type="match status" value="1"/>
</dbReference>
<evidence type="ECO:0000256" key="9">
    <source>
        <dbReference type="ARBA" id="ARBA00034078"/>
    </source>
</evidence>
<dbReference type="SMART" id="SM01008">
    <property type="entry name" value="Ald_Xan_dh_C"/>
    <property type="match status" value="1"/>
</dbReference>
<dbReference type="EC" id="1.17.1.4" evidence="12"/>
<keyword evidence="8" id="KW-0411">Iron-sulfur</keyword>
<dbReference type="GO" id="GO:0030151">
    <property type="term" value="F:molybdenum ion binding"/>
    <property type="evidence" value="ECO:0007669"/>
    <property type="project" value="InterPro"/>
</dbReference>
<sequence length="782" mass="84037">MSSLSERPPVAVVGVPMPHESAALHVTGHALYTDDLVQRTRDVLHAYPVQSPHTHARVTALRVKPAYDVPGVVRVLTAEDVPGVNDAGVKHDEPLFPSEVMFHGHAICWVLAETLEAARLGAAAVEVEYEPLESLVTVREAIAAGSFQGTGRHLERGDAEGALAAAAHVFEGEFEFAGQEHFYLETHAALAHVDEGGQIFVQSSTQHPSETQEIVAHVLGLASHAVTVQCLRMGGGFGGKEMQPHGFAAIAALGSTLTGRPVRLRLNRTQDVTMSGKRHGFHSGWKAGFDDEGHLVALDATLTADGGWSLDLSEPVLARAMCHIDNAYWIPNVRVDGQIAKTNKTSQTAFRGFGGPQGMLVVEDILGRCAPLLGYDAMELRHRNLYKPGDSTPYGQPVRHADRLEACWSQVSAGGDVVRRKAEIERFNATHPHKKRALAMTPVKFGISFNLTAFNQAGALVHVYKDGSVLINHGGTEMGQGLHTKMLQVAATTLGVPLARVRLAPTRTDKVPNTSATAASSGADLNGAAIKNACEQIRERLEQVASGRLGISPHDVRISDGVIRGLSDGEDLRWEDVVNAAYHQRVQLWAAGFYRTEGLHWDANAMRGEPFKYFAYGVAAAELEVDGFSGAYTLRQVDIVHDVGDSLSPLIDLGQIEGGFVQGTGWLTLEDLRWDESNGPNRGRLATQAASTYKLPSFSEMPEVFNVRLLEKAHEDGAVYGSKAVGEPPLMLAFSVREALRQAAAAFGPAGTSVELASPATPEAVYWALDRARSSVLTASGV</sequence>
<dbReference type="EMBL" id="SJKB01000022">
    <property type="protein sequence ID" value="TCC51804.1"/>
    <property type="molecule type" value="Genomic_DNA"/>
</dbReference>
<dbReference type="OrthoDB" id="9758509at2"/>
<feature type="domain" description="Aldehyde oxidase/xanthine dehydrogenase a/b hammerhead" evidence="11">
    <location>
        <begin position="27"/>
        <end position="133"/>
    </location>
</feature>
<dbReference type="Gene3D" id="3.30.365.10">
    <property type="entry name" value="Aldehyde oxidase/xanthine dehydrogenase, molybdopterin binding domain"/>
    <property type="match status" value="4"/>
</dbReference>
<comment type="similarity">
    <text evidence="3">Belongs to the xanthine dehydrogenase family.</text>
</comment>
<keyword evidence="7" id="KW-0408">Iron</keyword>
<dbReference type="FunFam" id="3.30.365.10:FF:000001">
    <property type="entry name" value="Xanthine dehydrogenase oxidase"/>
    <property type="match status" value="1"/>
</dbReference>
<dbReference type="NCBIfam" id="TIGR02965">
    <property type="entry name" value="xanthine_xdhB"/>
    <property type="match status" value="1"/>
</dbReference>
<gene>
    <name evidence="12" type="primary">xdhB</name>
    <name evidence="12" type="ORF">E0H73_40230</name>
</gene>
<comment type="cofactor">
    <cofactor evidence="10">
        <name>Mo-molybdopterin cytosine dinucleotide</name>
        <dbReference type="ChEBI" id="CHEBI:71308"/>
    </cofactor>
</comment>
<comment type="caution">
    <text evidence="12">The sequence shown here is derived from an EMBL/GenBank/DDBJ whole genome shotgun (WGS) entry which is preliminary data.</text>
</comment>
<dbReference type="Pfam" id="PF01315">
    <property type="entry name" value="Ald_Xan_dh_C"/>
    <property type="match status" value="1"/>
</dbReference>
<dbReference type="GO" id="GO:0051537">
    <property type="term" value="F:2 iron, 2 sulfur cluster binding"/>
    <property type="evidence" value="ECO:0007669"/>
    <property type="project" value="UniProtKB-KW"/>
</dbReference>
<dbReference type="InterPro" id="IPR000674">
    <property type="entry name" value="Ald_Oxase/Xan_DH_a/b"/>
</dbReference>
<dbReference type="InterPro" id="IPR008274">
    <property type="entry name" value="AldOxase/xan_DH_MoCoBD1"/>
</dbReference>
<dbReference type="InterPro" id="IPR014309">
    <property type="entry name" value="Xanthine_DH_Mopterin-bd_su"/>
</dbReference>
<reference evidence="12 13" key="1">
    <citation type="submission" date="2019-02" db="EMBL/GenBank/DDBJ databases">
        <title>Kribbella capetownensis sp. nov. and Kribbella speibonae sp. nov., isolated from soil.</title>
        <authorList>
            <person name="Curtis S.M."/>
            <person name="Norton I."/>
            <person name="Everest G.J."/>
            <person name="Meyers P.R."/>
        </authorList>
    </citation>
    <scope>NUCLEOTIDE SEQUENCE [LARGE SCALE GENOMIC DNA]</scope>
    <source>
        <strain evidence="12 13">NRRL B-24813</strain>
    </source>
</reference>
<dbReference type="SUPFAM" id="SSF56003">
    <property type="entry name" value="Molybdenum cofactor-binding domain"/>
    <property type="match status" value="1"/>
</dbReference>
<dbReference type="Pfam" id="PF20256">
    <property type="entry name" value="MoCoBD_2"/>
    <property type="match status" value="1"/>
</dbReference>
<keyword evidence="4" id="KW-0001">2Fe-2S</keyword>
<dbReference type="Proteomes" id="UP000291144">
    <property type="component" value="Unassembled WGS sequence"/>
</dbReference>
<proteinExistence type="inferred from homology"/>
<dbReference type="FunFam" id="3.30.365.10:FF:000002">
    <property type="entry name" value="Xanthine dehydrogenase oxidase"/>
    <property type="match status" value="1"/>
</dbReference>
<protein>
    <submittedName>
        <fullName evidence="12">Xanthine dehydrogenase molybdopterin binding subunit</fullName>
        <ecNumber evidence="12">1.17.1.4</ecNumber>
    </submittedName>
</protein>
<keyword evidence="6 12" id="KW-0560">Oxidoreductase</keyword>
<evidence type="ECO:0000256" key="7">
    <source>
        <dbReference type="ARBA" id="ARBA00023004"/>
    </source>
</evidence>
<dbReference type="PANTHER" id="PTHR45444">
    <property type="entry name" value="XANTHINE DEHYDROGENASE"/>
    <property type="match status" value="1"/>
</dbReference>
<dbReference type="SUPFAM" id="SSF54665">
    <property type="entry name" value="CO dehydrogenase molybdoprotein N-domain-like"/>
    <property type="match status" value="1"/>
</dbReference>
<evidence type="ECO:0000256" key="10">
    <source>
        <dbReference type="ARBA" id="ARBA00053029"/>
    </source>
</evidence>
<evidence type="ECO:0000259" key="11">
    <source>
        <dbReference type="SMART" id="SM01008"/>
    </source>
</evidence>
<dbReference type="Gene3D" id="3.90.1170.50">
    <property type="entry name" value="Aldehyde oxidase/xanthine dehydrogenase, a/b hammerhead"/>
    <property type="match status" value="1"/>
</dbReference>
<organism evidence="12 13">
    <name type="scientific">Kribbella pittospori</name>
    <dbReference type="NCBI Taxonomy" id="722689"/>
    <lineage>
        <taxon>Bacteria</taxon>
        <taxon>Bacillati</taxon>
        <taxon>Actinomycetota</taxon>
        <taxon>Actinomycetes</taxon>
        <taxon>Propionibacteriales</taxon>
        <taxon>Kribbellaceae</taxon>
        <taxon>Kribbella</taxon>
    </lineage>
</organism>
<accession>A0A4R0JZR6</accession>
<evidence type="ECO:0000313" key="12">
    <source>
        <dbReference type="EMBL" id="TCC51804.1"/>
    </source>
</evidence>
<evidence type="ECO:0000256" key="4">
    <source>
        <dbReference type="ARBA" id="ARBA00022714"/>
    </source>
</evidence>
<evidence type="ECO:0000256" key="1">
    <source>
        <dbReference type="ARBA" id="ARBA00001924"/>
    </source>
</evidence>
<comment type="cofactor">
    <cofactor evidence="1">
        <name>Mo-molybdopterin</name>
        <dbReference type="ChEBI" id="CHEBI:71302"/>
    </cofactor>
</comment>
<evidence type="ECO:0000256" key="8">
    <source>
        <dbReference type="ARBA" id="ARBA00023014"/>
    </source>
</evidence>